<dbReference type="CDD" id="cd09272">
    <property type="entry name" value="RNase_HI_RT_Ty1"/>
    <property type="match status" value="1"/>
</dbReference>
<gene>
    <name evidence="2" type="ORF">MA16_Dca003343</name>
</gene>
<dbReference type="PANTHER" id="PTHR11439">
    <property type="entry name" value="GAG-POL-RELATED RETROTRANSPOSON"/>
    <property type="match status" value="1"/>
</dbReference>
<dbReference type="InterPro" id="IPR013103">
    <property type="entry name" value="RVT_2"/>
</dbReference>
<dbReference type="AlphaFoldDB" id="A0A2I0XCG1"/>
<evidence type="ECO:0000313" key="2">
    <source>
        <dbReference type="EMBL" id="PKU85602.1"/>
    </source>
</evidence>
<dbReference type="InterPro" id="IPR043502">
    <property type="entry name" value="DNA/RNA_pol_sf"/>
</dbReference>
<dbReference type="SUPFAM" id="SSF56672">
    <property type="entry name" value="DNA/RNA polymerases"/>
    <property type="match status" value="1"/>
</dbReference>
<accession>A0A2I0XCG1</accession>
<keyword evidence="3" id="KW-1185">Reference proteome</keyword>
<name>A0A2I0XCG1_9ASPA</name>
<proteinExistence type="predicted"/>
<dbReference type="EMBL" id="KZ501977">
    <property type="protein sequence ID" value="PKU85602.1"/>
    <property type="molecule type" value="Genomic_DNA"/>
</dbReference>
<dbReference type="Proteomes" id="UP000233837">
    <property type="component" value="Unassembled WGS sequence"/>
</dbReference>
<reference evidence="2 3" key="2">
    <citation type="journal article" date="2017" name="Nature">
        <title>The Apostasia genome and the evolution of orchids.</title>
        <authorList>
            <person name="Zhang G.Q."/>
            <person name="Liu K.W."/>
            <person name="Li Z."/>
            <person name="Lohaus R."/>
            <person name="Hsiao Y.Y."/>
            <person name="Niu S.C."/>
            <person name="Wang J.Y."/>
            <person name="Lin Y.C."/>
            <person name="Xu Q."/>
            <person name="Chen L.J."/>
            <person name="Yoshida K."/>
            <person name="Fujiwara S."/>
            <person name="Wang Z.W."/>
            <person name="Zhang Y.Q."/>
            <person name="Mitsuda N."/>
            <person name="Wang M."/>
            <person name="Liu G.H."/>
            <person name="Pecoraro L."/>
            <person name="Huang H.X."/>
            <person name="Xiao X.J."/>
            <person name="Lin M."/>
            <person name="Wu X.Y."/>
            <person name="Wu W.L."/>
            <person name="Chen Y.Y."/>
            <person name="Chang S.B."/>
            <person name="Sakamoto S."/>
            <person name="Ohme-Takagi M."/>
            <person name="Yagi M."/>
            <person name="Zeng S.J."/>
            <person name="Shen C.Y."/>
            <person name="Yeh C.M."/>
            <person name="Luo Y.B."/>
            <person name="Tsai W.C."/>
            <person name="Van de Peer Y."/>
            <person name="Liu Z.J."/>
        </authorList>
    </citation>
    <scope>NUCLEOTIDE SEQUENCE [LARGE SCALE GENOMIC DNA]</scope>
    <source>
        <tissue evidence="2">The whole plant</tissue>
    </source>
</reference>
<dbReference type="Pfam" id="PF07727">
    <property type="entry name" value="RVT_2"/>
    <property type="match status" value="1"/>
</dbReference>
<protein>
    <submittedName>
        <fullName evidence="2">Putative mitochondrial protein</fullName>
    </submittedName>
</protein>
<sequence>MDHSLLICTADKIHMYILIYVDDILLTGNSTTEINRLLANLHDRFHMRNLGPLSQFLGIQAIKNKDGLILHQQHYAQNIIHRAGMTSSKPVSNPISSKIALKDKSYDPFPDPHLYRHLIGSLQYLTLTRPDIQFAVHQLCQHMHNPLNIHHEALKRLIRYIQGTANTGIPLHKDKLLLRGYVDADWASNNQDRKSIYGYCNFLGTSLISWQVKKQNTVARSSTEAEYRALATEAAEIIWLRSLLEDLHVPQLAPTTVYCDNTSAIALANNPVFHARTKHIEVDCHFIRDCIRSNHIAVHHICTTDQLADVFTKPLTTTRFKELTSKLITVPPSSV</sequence>
<dbReference type="PANTHER" id="PTHR11439:SF524">
    <property type="entry name" value="RNA-DIRECTED DNA POLYMERASE, PROTEIN KINASE RLK-PELLE-DLSV FAMILY"/>
    <property type="match status" value="1"/>
</dbReference>
<evidence type="ECO:0000259" key="1">
    <source>
        <dbReference type="Pfam" id="PF07727"/>
    </source>
</evidence>
<evidence type="ECO:0000313" key="3">
    <source>
        <dbReference type="Proteomes" id="UP000233837"/>
    </source>
</evidence>
<reference evidence="2 3" key="1">
    <citation type="journal article" date="2016" name="Sci. Rep.">
        <title>The Dendrobium catenatum Lindl. genome sequence provides insights into polysaccharide synthase, floral development and adaptive evolution.</title>
        <authorList>
            <person name="Zhang G.Q."/>
            <person name="Xu Q."/>
            <person name="Bian C."/>
            <person name="Tsai W.C."/>
            <person name="Yeh C.M."/>
            <person name="Liu K.W."/>
            <person name="Yoshida K."/>
            <person name="Zhang L.S."/>
            <person name="Chang S.B."/>
            <person name="Chen F."/>
            <person name="Shi Y."/>
            <person name="Su Y.Y."/>
            <person name="Zhang Y.Q."/>
            <person name="Chen L.J."/>
            <person name="Yin Y."/>
            <person name="Lin M."/>
            <person name="Huang H."/>
            <person name="Deng H."/>
            <person name="Wang Z.W."/>
            <person name="Zhu S.L."/>
            <person name="Zhao X."/>
            <person name="Deng C."/>
            <person name="Niu S.C."/>
            <person name="Huang J."/>
            <person name="Wang M."/>
            <person name="Liu G.H."/>
            <person name="Yang H.J."/>
            <person name="Xiao X.J."/>
            <person name="Hsiao Y.Y."/>
            <person name="Wu W.L."/>
            <person name="Chen Y.Y."/>
            <person name="Mitsuda N."/>
            <person name="Ohme-Takagi M."/>
            <person name="Luo Y.B."/>
            <person name="Van de Peer Y."/>
            <person name="Liu Z.J."/>
        </authorList>
    </citation>
    <scope>NUCLEOTIDE SEQUENCE [LARGE SCALE GENOMIC DNA]</scope>
    <source>
        <tissue evidence="2">The whole plant</tissue>
    </source>
</reference>
<organism evidence="2 3">
    <name type="scientific">Dendrobium catenatum</name>
    <dbReference type="NCBI Taxonomy" id="906689"/>
    <lineage>
        <taxon>Eukaryota</taxon>
        <taxon>Viridiplantae</taxon>
        <taxon>Streptophyta</taxon>
        <taxon>Embryophyta</taxon>
        <taxon>Tracheophyta</taxon>
        <taxon>Spermatophyta</taxon>
        <taxon>Magnoliopsida</taxon>
        <taxon>Liliopsida</taxon>
        <taxon>Asparagales</taxon>
        <taxon>Orchidaceae</taxon>
        <taxon>Epidendroideae</taxon>
        <taxon>Malaxideae</taxon>
        <taxon>Dendrobiinae</taxon>
        <taxon>Dendrobium</taxon>
    </lineage>
</organism>
<feature type="domain" description="Reverse transcriptase Ty1/copia-type" evidence="1">
    <location>
        <begin position="14"/>
        <end position="95"/>
    </location>
</feature>